<evidence type="ECO:0000256" key="2">
    <source>
        <dbReference type="ARBA" id="ARBA00022448"/>
    </source>
</evidence>
<feature type="domain" description="Autophagy-related protein 11 C-terminal" evidence="10">
    <location>
        <begin position="1485"/>
        <end position="1610"/>
    </location>
</feature>
<comment type="caution">
    <text evidence="11">The sequence shown here is derived from an EMBL/GenBank/DDBJ whole genome shotgun (WGS) entry which is preliminary data.</text>
</comment>
<comment type="subcellular location">
    <subcellularLocation>
        <location evidence="6">Preautophagosomal structure membrane</location>
        <topology evidence="6">Peripheral membrane protein</topology>
    </subcellularLocation>
    <subcellularLocation>
        <location evidence="6">Vacuole membrane</location>
        <topology evidence="6">Peripheral membrane protein</topology>
    </subcellularLocation>
    <text evidence="6">During pexophagy, accumulates in the vacuolar membrane region, where the peroxisomes contact the vacuole.</text>
</comment>
<dbReference type="Proteomes" id="UP001211907">
    <property type="component" value="Unassembled WGS sequence"/>
</dbReference>
<feature type="coiled-coil region" evidence="7">
    <location>
        <begin position="813"/>
        <end position="889"/>
    </location>
</feature>
<dbReference type="GO" id="GO:0060090">
    <property type="term" value="F:molecular adaptor activity"/>
    <property type="evidence" value="ECO:0007669"/>
    <property type="project" value="TreeGrafter"/>
</dbReference>
<keyword evidence="3 6" id="KW-0653">Protein transport</keyword>
<comment type="similarity">
    <text evidence="1 6">Belongs to the ATG11 family.</text>
</comment>
<dbReference type="EMBL" id="JADGJH010000017">
    <property type="protein sequence ID" value="KAJ3142492.1"/>
    <property type="molecule type" value="Genomic_DNA"/>
</dbReference>
<organism evidence="11 12">
    <name type="scientific">Physocladia obscura</name>
    <dbReference type="NCBI Taxonomy" id="109957"/>
    <lineage>
        <taxon>Eukaryota</taxon>
        <taxon>Fungi</taxon>
        <taxon>Fungi incertae sedis</taxon>
        <taxon>Chytridiomycota</taxon>
        <taxon>Chytridiomycota incertae sedis</taxon>
        <taxon>Chytridiomycetes</taxon>
        <taxon>Chytridiales</taxon>
        <taxon>Chytriomycetaceae</taxon>
        <taxon>Physocladia</taxon>
    </lineage>
</organism>
<reference evidence="11" key="1">
    <citation type="submission" date="2020-05" db="EMBL/GenBank/DDBJ databases">
        <title>Phylogenomic resolution of chytrid fungi.</title>
        <authorList>
            <person name="Stajich J.E."/>
            <person name="Amses K."/>
            <person name="Simmons R."/>
            <person name="Seto K."/>
            <person name="Myers J."/>
            <person name="Bonds A."/>
            <person name="Quandt C.A."/>
            <person name="Barry K."/>
            <person name="Liu P."/>
            <person name="Grigoriev I."/>
            <person name="Longcore J.E."/>
            <person name="James T.Y."/>
        </authorList>
    </citation>
    <scope>NUCLEOTIDE SEQUENCE</scope>
    <source>
        <strain evidence="11">JEL0513</strain>
    </source>
</reference>
<proteinExistence type="inferred from homology"/>
<name>A0AAD5XIH6_9FUNG</name>
<dbReference type="PANTHER" id="PTHR13222:SF1">
    <property type="entry name" value="RB1-INDUCIBLE COILED-COIL PROTEIN 1"/>
    <property type="match status" value="1"/>
</dbReference>
<keyword evidence="4 6" id="KW-0072">Autophagy</keyword>
<dbReference type="PANTHER" id="PTHR13222">
    <property type="entry name" value="RB1-INDUCIBLE COILED-COIL"/>
    <property type="match status" value="1"/>
</dbReference>
<evidence type="ECO:0000256" key="7">
    <source>
        <dbReference type="SAM" id="Coils"/>
    </source>
</evidence>
<comment type="function">
    <text evidence="6">Involved in cytoplasm to vacuole transport (Cvt), pexophagy, mitophagy and nucleophagy. Recruits mitochondria for their selective degradation via autophagy (mitophagy) during starvation. Works as scaffold proteins that recruit ATG proteins to the pre-autophagosome (PAS), the site of vesicle/autophagosome formation. Required for the Cvt vesicles completion.</text>
</comment>
<feature type="region of interest" description="Disordered" evidence="8">
    <location>
        <begin position="1099"/>
        <end position="1121"/>
    </location>
</feature>
<comment type="subunit">
    <text evidence="6">Homodimer.</text>
</comment>
<keyword evidence="6" id="KW-0926">Vacuole</keyword>
<feature type="coiled-coil region" evidence="7">
    <location>
        <begin position="1286"/>
        <end position="1327"/>
    </location>
</feature>
<feature type="coiled-coil region" evidence="7">
    <location>
        <begin position="760"/>
        <end position="787"/>
    </location>
</feature>
<dbReference type="Pfam" id="PF04108">
    <property type="entry name" value="ATG17_like"/>
    <property type="match status" value="1"/>
</dbReference>
<evidence type="ECO:0000259" key="9">
    <source>
        <dbReference type="Pfam" id="PF04108"/>
    </source>
</evidence>
<accession>A0AAD5XIH6</accession>
<protein>
    <recommendedName>
        <fullName evidence="6">Autophagy-related protein 11</fullName>
    </recommendedName>
</protein>
<evidence type="ECO:0000256" key="3">
    <source>
        <dbReference type="ARBA" id="ARBA00022927"/>
    </source>
</evidence>
<keyword evidence="6" id="KW-0472">Membrane</keyword>
<evidence type="ECO:0000313" key="11">
    <source>
        <dbReference type="EMBL" id="KAJ3142492.1"/>
    </source>
</evidence>
<evidence type="ECO:0000256" key="5">
    <source>
        <dbReference type="ARBA" id="ARBA00023054"/>
    </source>
</evidence>
<dbReference type="GO" id="GO:0015031">
    <property type="term" value="P:protein transport"/>
    <property type="evidence" value="ECO:0007669"/>
    <property type="project" value="UniProtKB-KW"/>
</dbReference>
<sequence>MPKEIPPAPATLVTAAATTPTTMPTTTATTITATKIPAVNTAVTVLVADSGRRVTVRTAANGVDSEVAQQRIIRIEGEQASIGGAGINAGVREDVYVDAGVNVGAELEAEEAGSNANVGDWRVRIARAAGIVDEALIALDAQTGASVVNPGVSAPAASPPVVVAFDQRLLDDDDDNSNSNNNNTTTNTNSANTNIITLFSIAMPPQVPLEIIRTAPLNDILSACYVAFKSNIDHAESLVNACEAAFISMVERVNGSCLFACRCINFIHKLEQKVQAQALRTALLSLRTHSKSVCDTFDAFATHAQKEISINSRLIQSFPSDLQALHRIPIHPSIANSEDSKFLSDYIPEDRLLAWADKCRAAHELRTSTEMEINHGLDVDFEALEHQVSISKSHISNIQQPLKLLHRDFTRVQSILQDLQNRNNSHLSFPSQSQQTSNFLIPLSQTLSALENLQEIHVHEYIPAIRQLTSQVESIYSTIETSKIHSTSVLRSRLRAISHLQSIITSIVDPDIKRLSQMLATSLTSAFGQLLHVHRMPVAWGAVLVEIVRRREFFRIFVSRAEVFASSCVKFGEIERKLRERFDGEIGRYLPRDNKGRAVVSGLEDDVPKLEVKIIGKSDDSLPQISKSDIQDFEHFIAQVRAAMTDVDVSSSTAARSTNQTLVSSYTSSTTNSADSISKLQATITKMMPQIDSIGPEFDRIVSKSGICGDRISKLEEENSSLKAELALLKSGGNPVNSIRNATSVEAARRSFSTMKTKSAGNLESDYVRAQETLKSYENRIRELEDLLQTSFYDNRLAKSSSNHSNPSTDPNLQLLQTENTTLKTRLTLLESQFSTTNGSLQSREEQLKEVEKTRQNYEHENSKLINRVTELEKDIVELRNQLQEKDREGRTVVSEIERCALFVKEVSELVQECTEAFKVQSVHDGVPVETRSSSYPDNTFGASVTGFGPNSVVQPVKTQTSSAASSAGKYQSPTSPSVGLLALVNAAHAFNLASSIRTASGFGNLVQPLGLLTTLSQLRADEQTIRKRLRELQDDVRCQALELIGLHNEIAQLNAVIASESRNYDESDTATSHQYDGSYDQQLIFGDGRRSEEIGALATSPSRSGLSAKGSGMGQQQQQNKSFSITAPLIDELQTSKREIIRLNGVSDELSSALDVAKTETAELLLKFTGLEETLAERDAVISLLTDTISKLNAEKTGLVKSENKLSEKLGAELVSIQEAKESSDQKLAEASKKVEFLHLEQEKINKEWKNQSLQSSERIKGLESQILTLNSKLVADESSKVKILARAESTEMKLEEIIANLTNSVEEQRRKIDLLEANISANEISMKQKDVEFTRLEDLCERWKLSVSREKGKVSKLKEKVEDWAIVCKMSMECLLVRFETLGSVGSALAEMDMFLRKYIEDPTAVQIIADSADQTHPLLLNQEELLKVQTTMNISSSSSNSAGDENDLETSIESKMAILELRDTYFKIIGVIDSIDVVGWSENVINFARRWKESIITQNLRKSTVQGKKISYFGFKEGDLALFLPTRHPKAWAAFNVNAPHYFLSINSAETSFSVQIGNRDWILGIIKEIESRKVVEQPSTENSVPLSSENNPFGLAVGTKYFWCNVVPCKLG</sequence>
<evidence type="ECO:0000256" key="1">
    <source>
        <dbReference type="ARBA" id="ARBA00009729"/>
    </source>
</evidence>
<dbReference type="InterPro" id="IPR040040">
    <property type="entry name" value="ATG11"/>
</dbReference>
<dbReference type="GO" id="GO:0005774">
    <property type="term" value="C:vacuolar membrane"/>
    <property type="evidence" value="ECO:0007669"/>
    <property type="project" value="UniProtKB-SubCell"/>
</dbReference>
<dbReference type="GO" id="GO:0019901">
    <property type="term" value="F:protein kinase binding"/>
    <property type="evidence" value="ECO:0007669"/>
    <property type="project" value="TreeGrafter"/>
</dbReference>
<evidence type="ECO:0000259" key="10">
    <source>
        <dbReference type="Pfam" id="PF10377"/>
    </source>
</evidence>
<dbReference type="GO" id="GO:0000422">
    <property type="term" value="P:autophagy of mitochondrion"/>
    <property type="evidence" value="ECO:0007669"/>
    <property type="project" value="TreeGrafter"/>
</dbReference>
<evidence type="ECO:0000256" key="4">
    <source>
        <dbReference type="ARBA" id="ARBA00023006"/>
    </source>
</evidence>
<dbReference type="GO" id="GO:0000045">
    <property type="term" value="P:autophagosome assembly"/>
    <property type="evidence" value="ECO:0007669"/>
    <property type="project" value="UniProtKB-UniRule"/>
</dbReference>
<dbReference type="GO" id="GO:1990316">
    <property type="term" value="C:Atg1/ULK1 kinase complex"/>
    <property type="evidence" value="ECO:0007669"/>
    <property type="project" value="TreeGrafter"/>
</dbReference>
<dbReference type="GO" id="GO:0034517">
    <property type="term" value="P:ribophagy"/>
    <property type="evidence" value="ECO:0007669"/>
    <property type="project" value="TreeGrafter"/>
</dbReference>
<evidence type="ECO:0000256" key="8">
    <source>
        <dbReference type="SAM" id="MobiDB-lite"/>
    </source>
</evidence>
<evidence type="ECO:0000256" key="6">
    <source>
        <dbReference type="RuleBase" id="RU367075"/>
    </source>
</evidence>
<keyword evidence="5 7" id="KW-0175">Coiled coil</keyword>
<dbReference type="GO" id="GO:0034727">
    <property type="term" value="P:piecemeal microautophagy of the nucleus"/>
    <property type="evidence" value="ECO:0007669"/>
    <property type="project" value="TreeGrafter"/>
</dbReference>
<dbReference type="GO" id="GO:0034045">
    <property type="term" value="C:phagophore assembly site membrane"/>
    <property type="evidence" value="ECO:0007669"/>
    <property type="project" value="UniProtKB-SubCell"/>
</dbReference>
<dbReference type="Pfam" id="PF10377">
    <property type="entry name" value="ATG11"/>
    <property type="match status" value="1"/>
</dbReference>
<dbReference type="GO" id="GO:0061709">
    <property type="term" value="P:reticulophagy"/>
    <property type="evidence" value="ECO:0007669"/>
    <property type="project" value="TreeGrafter"/>
</dbReference>
<keyword evidence="12" id="KW-1185">Reference proteome</keyword>
<dbReference type="InterPro" id="IPR019460">
    <property type="entry name" value="Atg11_C"/>
</dbReference>
<dbReference type="GO" id="GO:1903599">
    <property type="term" value="P:positive regulation of autophagy of mitochondrion"/>
    <property type="evidence" value="ECO:0007669"/>
    <property type="project" value="UniProtKB-UniRule"/>
</dbReference>
<dbReference type="InterPro" id="IPR045326">
    <property type="entry name" value="ATG17-like_dom"/>
</dbReference>
<gene>
    <name evidence="11" type="primary">ATG11</name>
    <name evidence="11" type="ORF">HK100_002935</name>
</gene>
<keyword evidence="2 6" id="KW-0813">Transport</keyword>
<evidence type="ECO:0000313" key="12">
    <source>
        <dbReference type="Proteomes" id="UP001211907"/>
    </source>
</evidence>
<feature type="domain" description="Autophagy protein ATG17-like" evidence="9">
    <location>
        <begin position="271"/>
        <end position="590"/>
    </location>
</feature>